<dbReference type="GeneID" id="41979424"/>
<dbReference type="GO" id="GO:0035556">
    <property type="term" value="P:intracellular signal transduction"/>
    <property type="evidence" value="ECO:0007669"/>
    <property type="project" value="TreeGrafter"/>
</dbReference>
<feature type="region of interest" description="Disordered" evidence="13">
    <location>
        <begin position="60"/>
        <end position="86"/>
    </location>
</feature>
<comment type="caution">
    <text evidence="15">The sequence shown here is derived from an EMBL/GenBank/DDBJ whole genome shotgun (WGS) entry which is preliminary data.</text>
</comment>
<keyword evidence="4" id="KW-0723">Serine/threonine-protein kinase</keyword>
<dbReference type="GO" id="GO:0005940">
    <property type="term" value="C:septin ring"/>
    <property type="evidence" value="ECO:0007669"/>
    <property type="project" value="UniProtKB-ARBA"/>
</dbReference>
<dbReference type="Gene3D" id="1.10.510.10">
    <property type="entry name" value="Transferase(Phosphotransferase) domain 1"/>
    <property type="match status" value="1"/>
</dbReference>
<keyword evidence="5" id="KW-0597">Phosphoprotein</keyword>
<comment type="catalytic activity">
    <reaction evidence="10">
        <text>L-threonyl-[protein] + ATP = O-phospho-L-threonyl-[protein] + ADP + H(+)</text>
        <dbReference type="Rhea" id="RHEA:46608"/>
        <dbReference type="Rhea" id="RHEA-COMP:11060"/>
        <dbReference type="Rhea" id="RHEA-COMP:11605"/>
        <dbReference type="ChEBI" id="CHEBI:15378"/>
        <dbReference type="ChEBI" id="CHEBI:30013"/>
        <dbReference type="ChEBI" id="CHEBI:30616"/>
        <dbReference type="ChEBI" id="CHEBI:61977"/>
        <dbReference type="ChEBI" id="CHEBI:456216"/>
        <dbReference type="EC" id="2.7.11.1"/>
    </reaction>
</comment>
<keyword evidence="7 12" id="KW-0547">Nucleotide-binding</keyword>
<keyword evidence="6" id="KW-0808">Transferase</keyword>
<feature type="region of interest" description="Disordered" evidence="13">
    <location>
        <begin position="918"/>
        <end position="1047"/>
    </location>
</feature>
<evidence type="ECO:0000256" key="11">
    <source>
        <dbReference type="ARBA" id="ARBA00048679"/>
    </source>
</evidence>
<feature type="compositionally biased region" description="Low complexity" evidence="13">
    <location>
        <begin position="556"/>
        <end position="572"/>
    </location>
</feature>
<dbReference type="PROSITE" id="PS00107">
    <property type="entry name" value="PROTEIN_KINASE_ATP"/>
    <property type="match status" value="1"/>
</dbReference>
<evidence type="ECO:0000313" key="16">
    <source>
        <dbReference type="Proteomes" id="UP000319257"/>
    </source>
</evidence>
<proteinExistence type="inferred from homology"/>
<feature type="compositionally biased region" description="Low complexity" evidence="13">
    <location>
        <begin position="941"/>
        <end position="952"/>
    </location>
</feature>
<accession>A0A507BF40</accession>
<dbReference type="InterPro" id="IPR043024">
    <property type="entry name" value="KA1_sf_fungal"/>
</dbReference>
<dbReference type="RefSeq" id="XP_030999657.1">
    <property type="nucleotide sequence ID" value="XM_031134767.1"/>
</dbReference>
<gene>
    <name evidence="15" type="ORF">E0L32_011977</name>
</gene>
<feature type="compositionally biased region" description="Polar residues" evidence="13">
    <location>
        <begin position="959"/>
        <end position="969"/>
    </location>
</feature>
<feature type="compositionally biased region" description="Polar residues" evidence="13">
    <location>
        <begin position="76"/>
        <end position="86"/>
    </location>
</feature>
<feature type="region of interest" description="Disordered" evidence="13">
    <location>
        <begin position="548"/>
        <end position="615"/>
    </location>
</feature>
<feature type="compositionally biased region" description="Low complexity" evidence="13">
    <location>
        <begin position="1028"/>
        <end position="1042"/>
    </location>
</feature>
<keyword evidence="16" id="KW-1185">Reference proteome</keyword>
<dbReference type="PROSITE" id="PS50011">
    <property type="entry name" value="PROTEIN_KINASE_DOM"/>
    <property type="match status" value="1"/>
</dbReference>
<dbReference type="Proteomes" id="UP000319257">
    <property type="component" value="Unassembled WGS sequence"/>
</dbReference>
<feature type="compositionally biased region" description="Polar residues" evidence="13">
    <location>
        <begin position="580"/>
        <end position="604"/>
    </location>
</feature>
<evidence type="ECO:0000259" key="14">
    <source>
        <dbReference type="PROSITE" id="PS50011"/>
    </source>
</evidence>
<dbReference type="EMBL" id="SKBQ01000128">
    <property type="protein sequence ID" value="TPX17946.1"/>
    <property type="molecule type" value="Genomic_DNA"/>
</dbReference>
<evidence type="ECO:0000256" key="5">
    <source>
        <dbReference type="ARBA" id="ARBA00022553"/>
    </source>
</evidence>
<sequence length="1248" mass="139297">MRLNNAGGPQHVDLRKSPRPDLDMASGKPSPVVASYASPPPVSRADSLRENDIPRVSEHLSPVSKVSQDVIESRRTSQASSNSRYSACNGFPNKKTHIGPWQLGKTLGKGSSARVRAARHCVTHQPVAVKIVAKRTAHMTQAGSLTRLDQIDSQQIDNGNGLRRMPLAIEREVGILKLIEHPNIVKIYDIWENRDEIYLILEFVEKGDLFEYINRHGQMTEEQAMYVFRQLMSAMDYCHRHNICHRDLKPENILLKADGQVKIADFGMAALQQGPHHQLRTSCGSPHYAAPELLKARVYQGAKADIWSMGVILFAMLAARLPFDEPDMDKMLAKARKGIYQMPSFFSKDAKDLVHRILQVDPNVRISMREMWQHPLVWKYGYLDDLGPAHTELLDSRGGKNVEPLNHADIDPQILRQLQAMWHTFTEHELVEKLVNNRSNDQKLFYWLLHSYRERQLENYNPSLTYSTSDYHHLRPGPWAKRVSTRQFSKRTGKGHARSVSRFTVISNVAETEAGTEGGTVRSYDPYKSSIVMRPEASQAKIVIHRNNQGSTKDVAAAMSSPASRAGAASTAARKRMHSQKTGTTGRFQSPGNSVSSLRSSRQGTPRVRANSRYKRGVDFSHVRKRSVDVKPQNDGVQVEVAEPAAADDSEMAVDSPSFRETSPIERCTIEVTPAPADEDEEQEQEELAMDAISEQGVEVSAKVALLSDEIRHFSNSIAKAWDDAFADSLLTLTTLDGTGASREGTPFSLDFELPGSPVEKEVKTPTSQQANPRPWDSRPLPPTPPTTISTRLEILEAEAARSQRTSIANSQLAAEVGKHNKYIASLAVPETPQPDRRIVSAPAYAARSQDPRPLPAVQVNGQENWHRHDAAKPRIVSAPPKTQAGLPTPQDPSKGLHFLARAENTIRVVNSPSAVRHADPVAAPAPLNVQKKLTRKSQDPAPQNTTTTAPASVDLRQQYASWGQQKAQGTDRVASQPEAPPTPPQSTTSVSAPKKRGISSWFRKSSRTEVVKDEAGSEKKRQSTAESASSKVQRSDSQSSSTLPIPQAAAKKKGFVFPFWKASKSEQRMSLGGLEDEPPQVPERPVITKRRSRFSQKSWYDEESSGRKIEAKQNWIARLFRVKPEMRYLCLTISKRRARQEVAILLREWKKYGIKDVQVDKERNIVFARVGAKNYLNLKEVSFACEIITVIEHGKRNHLSIVRFTQEKGAASSFHKVVETMNLVFSNRNLIVADKRKAKMMIKTLNS</sequence>
<feature type="region of interest" description="Disordered" evidence="13">
    <location>
        <begin position="738"/>
        <end position="788"/>
    </location>
</feature>
<dbReference type="Pfam" id="PF16797">
    <property type="entry name" value="Fungal_KA1"/>
    <property type="match status" value="1"/>
</dbReference>
<evidence type="ECO:0000256" key="6">
    <source>
        <dbReference type="ARBA" id="ARBA00022679"/>
    </source>
</evidence>
<evidence type="ECO:0000256" key="1">
    <source>
        <dbReference type="ARBA" id="ARBA00004266"/>
    </source>
</evidence>
<dbReference type="GO" id="GO:0004674">
    <property type="term" value="F:protein serine/threonine kinase activity"/>
    <property type="evidence" value="ECO:0007669"/>
    <property type="project" value="UniProtKB-KW"/>
</dbReference>
<evidence type="ECO:0000256" key="12">
    <source>
        <dbReference type="PROSITE-ProRule" id="PRU10141"/>
    </source>
</evidence>
<dbReference type="STRING" id="1093900.A0A507BF40"/>
<comment type="catalytic activity">
    <reaction evidence="11">
        <text>L-seryl-[protein] + ATP = O-phospho-L-seryl-[protein] + ADP + H(+)</text>
        <dbReference type="Rhea" id="RHEA:17989"/>
        <dbReference type="Rhea" id="RHEA-COMP:9863"/>
        <dbReference type="Rhea" id="RHEA-COMP:11604"/>
        <dbReference type="ChEBI" id="CHEBI:15378"/>
        <dbReference type="ChEBI" id="CHEBI:29999"/>
        <dbReference type="ChEBI" id="CHEBI:30616"/>
        <dbReference type="ChEBI" id="CHEBI:83421"/>
        <dbReference type="ChEBI" id="CHEBI:456216"/>
        <dbReference type="EC" id="2.7.11.1"/>
    </reaction>
</comment>
<evidence type="ECO:0000256" key="13">
    <source>
        <dbReference type="SAM" id="MobiDB-lite"/>
    </source>
</evidence>
<evidence type="ECO:0000256" key="9">
    <source>
        <dbReference type="ARBA" id="ARBA00022840"/>
    </source>
</evidence>
<reference evidence="15 16" key="1">
    <citation type="submission" date="2019-06" db="EMBL/GenBank/DDBJ databases">
        <title>Draft genome sequence of the filamentous fungus Phialemoniopsis curvata isolated from diesel fuel.</title>
        <authorList>
            <person name="Varaljay V.A."/>
            <person name="Lyon W.J."/>
            <person name="Crouch A.L."/>
            <person name="Drake C.E."/>
            <person name="Hollomon J.M."/>
            <person name="Nadeau L.J."/>
            <person name="Nunn H.S."/>
            <person name="Stevenson B.S."/>
            <person name="Bojanowski C.L."/>
            <person name="Crookes-Goodson W.J."/>
        </authorList>
    </citation>
    <scope>NUCLEOTIDE SEQUENCE [LARGE SCALE GENOMIC DNA]</scope>
    <source>
        <strain evidence="15 16">D216</strain>
    </source>
</reference>
<dbReference type="InterPro" id="IPR031850">
    <property type="entry name" value="Fungal_KA1_dom"/>
</dbReference>
<dbReference type="InterPro" id="IPR017441">
    <property type="entry name" value="Protein_kinase_ATP_BS"/>
</dbReference>
<comment type="subcellular location">
    <subcellularLocation>
        <location evidence="1">Bud neck</location>
    </subcellularLocation>
</comment>
<dbReference type="EC" id="2.7.11.1" evidence="3"/>
<dbReference type="GO" id="GO:0005524">
    <property type="term" value="F:ATP binding"/>
    <property type="evidence" value="ECO:0007669"/>
    <property type="project" value="UniProtKB-UniRule"/>
</dbReference>
<dbReference type="InParanoid" id="A0A507BF40"/>
<organism evidence="15 16">
    <name type="scientific">Thyridium curvatum</name>
    <dbReference type="NCBI Taxonomy" id="1093900"/>
    <lineage>
        <taxon>Eukaryota</taxon>
        <taxon>Fungi</taxon>
        <taxon>Dikarya</taxon>
        <taxon>Ascomycota</taxon>
        <taxon>Pezizomycotina</taxon>
        <taxon>Sordariomycetes</taxon>
        <taxon>Sordariomycetidae</taxon>
        <taxon>Thyridiales</taxon>
        <taxon>Thyridiaceae</taxon>
        <taxon>Thyridium</taxon>
    </lineage>
</organism>
<dbReference type="GO" id="GO:0005935">
    <property type="term" value="C:cellular bud neck"/>
    <property type="evidence" value="ECO:0007669"/>
    <property type="project" value="UniProtKB-SubCell"/>
</dbReference>
<feature type="domain" description="Protein kinase" evidence="14">
    <location>
        <begin position="101"/>
        <end position="377"/>
    </location>
</feature>
<dbReference type="InterPro" id="IPR000719">
    <property type="entry name" value="Prot_kinase_dom"/>
</dbReference>
<keyword evidence="8" id="KW-0418">Kinase</keyword>
<evidence type="ECO:0000256" key="8">
    <source>
        <dbReference type="ARBA" id="ARBA00022777"/>
    </source>
</evidence>
<dbReference type="SUPFAM" id="SSF56112">
    <property type="entry name" value="Protein kinase-like (PK-like)"/>
    <property type="match status" value="1"/>
</dbReference>
<feature type="region of interest" description="Disordered" evidence="13">
    <location>
        <begin position="1"/>
        <end position="48"/>
    </location>
</feature>
<dbReference type="PANTHER" id="PTHR24346">
    <property type="entry name" value="MAP/MICROTUBULE AFFINITY-REGULATING KINASE"/>
    <property type="match status" value="1"/>
</dbReference>
<name>A0A507BF40_9PEZI</name>
<dbReference type="InterPro" id="IPR011009">
    <property type="entry name" value="Kinase-like_dom_sf"/>
</dbReference>
<dbReference type="FunFam" id="1.10.510.10:FF:000394">
    <property type="entry name" value="Serine/threonine-protein kinase HSL1"/>
    <property type="match status" value="1"/>
</dbReference>
<dbReference type="InterPro" id="IPR008271">
    <property type="entry name" value="Ser/Thr_kinase_AS"/>
</dbReference>
<keyword evidence="9 12" id="KW-0067">ATP-binding</keyword>
<evidence type="ECO:0000256" key="10">
    <source>
        <dbReference type="ARBA" id="ARBA00047899"/>
    </source>
</evidence>
<comment type="similarity">
    <text evidence="2">Belongs to the protein kinase superfamily. CAMK Ser/Thr protein kinase family. NIM1 subfamily.</text>
</comment>
<protein>
    <recommendedName>
        <fullName evidence="3">non-specific serine/threonine protein kinase</fullName>
        <ecNumber evidence="3">2.7.11.1</ecNumber>
    </recommendedName>
</protein>
<dbReference type="PANTHER" id="PTHR24346:SF110">
    <property type="entry name" value="NON-SPECIFIC SERINE_THREONINE PROTEIN KINASE"/>
    <property type="match status" value="1"/>
</dbReference>
<evidence type="ECO:0000313" key="15">
    <source>
        <dbReference type="EMBL" id="TPX17946.1"/>
    </source>
</evidence>
<dbReference type="OrthoDB" id="504170at2759"/>
<evidence type="ECO:0000256" key="7">
    <source>
        <dbReference type="ARBA" id="ARBA00022741"/>
    </source>
</evidence>
<evidence type="ECO:0000256" key="3">
    <source>
        <dbReference type="ARBA" id="ARBA00012513"/>
    </source>
</evidence>
<feature type="binding site" evidence="12">
    <location>
        <position position="134"/>
    </location>
    <ligand>
        <name>ATP</name>
        <dbReference type="ChEBI" id="CHEBI:30616"/>
    </ligand>
</feature>
<feature type="compositionally biased region" description="Basic and acidic residues" evidence="13">
    <location>
        <begin position="12"/>
        <end position="22"/>
    </location>
</feature>
<dbReference type="SMART" id="SM00220">
    <property type="entry name" value="S_TKc"/>
    <property type="match status" value="1"/>
</dbReference>
<evidence type="ECO:0000256" key="2">
    <source>
        <dbReference type="ARBA" id="ARBA00010791"/>
    </source>
</evidence>
<feature type="compositionally biased region" description="Basic and acidic residues" evidence="13">
    <location>
        <begin position="1007"/>
        <end position="1024"/>
    </location>
</feature>
<evidence type="ECO:0000256" key="4">
    <source>
        <dbReference type="ARBA" id="ARBA00022527"/>
    </source>
</evidence>
<dbReference type="Gene3D" id="3.30.310.220">
    <property type="entry name" value="Fungal kinase associated-1 domain"/>
    <property type="match status" value="1"/>
</dbReference>
<dbReference type="Pfam" id="PF00069">
    <property type="entry name" value="Pkinase"/>
    <property type="match status" value="1"/>
</dbReference>
<dbReference type="PROSITE" id="PS00108">
    <property type="entry name" value="PROTEIN_KINASE_ST"/>
    <property type="match status" value="1"/>
</dbReference>
<dbReference type="AlphaFoldDB" id="A0A507BF40"/>